<dbReference type="FunCoup" id="E3MAJ9">
    <property type="interactions" value="23"/>
</dbReference>
<dbReference type="InterPro" id="IPR001245">
    <property type="entry name" value="Ser-Thr/Tyr_kinase_cat_dom"/>
</dbReference>
<dbReference type="SMART" id="SM00219">
    <property type="entry name" value="TyrKc"/>
    <property type="match status" value="1"/>
</dbReference>
<feature type="region of interest" description="Disordered" evidence="12">
    <location>
        <begin position="811"/>
        <end position="830"/>
    </location>
</feature>
<dbReference type="InterPro" id="IPR036028">
    <property type="entry name" value="SH3-like_dom_sf"/>
</dbReference>
<dbReference type="InterPro" id="IPR037085">
    <property type="entry name" value="Cdc42-bd-like_dom_sf"/>
</dbReference>
<feature type="domain" description="Protein kinase" evidence="13">
    <location>
        <begin position="107"/>
        <end position="369"/>
    </location>
</feature>
<dbReference type="STRING" id="31234.E3MAJ9"/>
<evidence type="ECO:0000259" key="13">
    <source>
        <dbReference type="PROSITE" id="PS50011"/>
    </source>
</evidence>
<dbReference type="FunFam" id="1.10.510.10:FF:000521">
    <property type="entry name" value="Tyrosine-protein kinase pr2"/>
    <property type="match status" value="1"/>
</dbReference>
<dbReference type="InterPro" id="IPR049587">
    <property type="entry name" value="TNK-like_SAM"/>
</dbReference>
<dbReference type="EC" id="2.7.10.2" evidence="2"/>
<dbReference type="InParanoid" id="E3MAJ9"/>
<dbReference type="InterPro" id="IPR020635">
    <property type="entry name" value="Tyr_kinase_cat_dom"/>
</dbReference>
<organism evidence="15">
    <name type="scientific">Caenorhabditis remanei</name>
    <name type="common">Caenorhabditis vulgaris</name>
    <dbReference type="NCBI Taxonomy" id="31234"/>
    <lineage>
        <taxon>Eukaryota</taxon>
        <taxon>Metazoa</taxon>
        <taxon>Ecdysozoa</taxon>
        <taxon>Nematoda</taxon>
        <taxon>Chromadorea</taxon>
        <taxon>Rhabditida</taxon>
        <taxon>Rhabditina</taxon>
        <taxon>Rhabditomorpha</taxon>
        <taxon>Rhabditoidea</taxon>
        <taxon>Rhabditidae</taxon>
        <taxon>Peloderinae</taxon>
        <taxon>Caenorhabditis</taxon>
    </lineage>
</organism>
<dbReference type="Gene3D" id="2.30.30.40">
    <property type="entry name" value="SH3 Domains"/>
    <property type="match status" value="1"/>
</dbReference>
<feature type="region of interest" description="Disordered" evidence="12">
    <location>
        <begin position="456"/>
        <end position="475"/>
    </location>
</feature>
<evidence type="ECO:0000313" key="15">
    <source>
        <dbReference type="Proteomes" id="UP000008281"/>
    </source>
</evidence>
<dbReference type="eggNOG" id="KOG0199">
    <property type="taxonomic scope" value="Eukaryota"/>
</dbReference>
<dbReference type="InterPro" id="IPR008266">
    <property type="entry name" value="Tyr_kinase_AS"/>
</dbReference>
<dbReference type="PROSITE" id="PS00107">
    <property type="entry name" value="PROTEIN_KINASE_ATP"/>
    <property type="match status" value="1"/>
</dbReference>
<reference evidence="14" key="1">
    <citation type="submission" date="2007-07" db="EMBL/GenBank/DDBJ databases">
        <title>PCAP assembly of the Caenorhabditis remanei genome.</title>
        <authorList>
            <consortium name="The Caenorhabditis remanei Sequencing Consortium"/>
            <person name="Wilson R.K."/>
        </authorList>
    </citation>
    <scope>NUCLEOTIDE SEQUENCE [LARGE SCALE GENOMIC DNA]</scope>
    <source>
        <strain evidence="14">PB4641</strain>
    </source>
</reference>
<dbReference type="FunFam" id="4.10.680.10:FF:000001">
    <property type="entry name" value="activated CDC42 kinase 1 isoform X1"/>
    <property type="match status" value="1"/>
</dbReference>
<dbReference type="CDD" id="cd00174">
    <property type="entry name" value="SH3"/>
    <property type="match status" value="1"/>
</dbReference>
<evidence type="ECO:0000256" key="1">
    <source>
        <dbReference type="ARBA" id="ARBA00004496"/>
    </source>
</evidence>
<dbReference type="PANTHER" id="PTHR24418">
    <property type="entry name" value="TYROSINE-PROTEIN KINASE"/>
    <property type="match status" value="1"/>
</dbReference>
<dbReference type="OMA" id="FLESKHC"/>
<feature type="compositionally biased region" description="Polar residues" evidence="12">
    <location>
        <begin position="862"/>
        <end position="880"/>
    </location>
</feature>
<dbReference type="SUPFAM" id="SSF50044">
    <property type="entry name" value="SH3-domain"/>
    <property type="match status" value="1"/>
</dbReference>
<feature type="compositionally biased region" description="Low complexity" evidence="12">
    <location>
        <begin position="1067"/>
        <end position="1084"/>
    </location>
</feature>
<dbReference type="OrthoDB" id="635774at2759"/>
<feature type="compositionally biased region" description="Polar residues" evidence="12">
    <location>
        <begin position="818"/>
        <end position="830"/>
    </location>
</feature>
<dbReference type="Pfam" id="PF22931">
    <property type="entry name" value="SAM_TNK"/>
    <property type="match status" value="1"/>
</dbReference>
<dbReference type="PROSITE" id="PS50011">
    <property type="entry name" value="PROTEIN_KINASE_DOM"/>
    <property type="match status" value="1"/>
</dbReference>
<dbReference type="Gene3D" id="4.10.680.10">
    <property type="entry name" value="Cdc42-like binding domain"/>
    <property type="match status" value="1"/>
</dbReference>
<evidence type="ECO:0000256" key="8">
    <source>
        <dbReference type="ARBA" id="ARBA00022840"/>
    </source>
</evidence>
<evidence type="ECO:0000256" key="3">
    <source>
        <dbReference type="ARBA" id="ARBA00022443"/>
    </source>
</evidence>
<dbReference type="GO" id="GO:0005524">
    <property type="term" value="F:ATP binding"/>
    <property type="evidence" value="ECO:0007669"/>
    <property type="project" value="UniProtKB-UniRule"/>
</dbReference>
<comment type="catalytic activity">
    <reaction evidence="10">
        <text>L-threonyl-[protein] + ATP = O-phospho-L-threonyl-[protein] + ADP + H(+)</text>
        <dbReference type="Rhea" id="RHEA:46608"/>
        <dbReference type="Rhea" id="RHEA-COMP:11060"/>
        <dbReference type="Rhea" id="RHEA-COMP:11605"/>
        <dbReference type="ChEBI" id="CHEBI:15378"/>
        <dbReference type="ChEBI" id="CHEBI:30013"/>
        <dbReference type="ChEBI" id="CHEBI:30616"/>
        <dbReference type="ChEBI" id="CHEBI:61977"/>
        <dbReference type="ChEBI" id="CHEBI:456216"/>
        <dbReference type="EC" id="2.7.11.1"/>
    </reaction>
</comment>
<keyword evidence="15" id="KW-1185">Reference proteome</keyword>
<dbReference type="PROSITE" id="PS00109">
    <property type="entry name" value="PROTEIN_KINASE_TYR"/>
    <property type="match status" value="1"/>
</dbReference>
<feature type="compositionally biased region" description="Polar residues" evidence="12">
    <location>
        <begin position="464"/>
        <end position="475"/>
    </location>
</feature>
<keyword evidence="5" id="KW-0808">Transferase</keyword>
<proteinExistence type="predicted"/>
<evidence type="ECO:0000256" key="4">
    <source>
        <dbReference type="ARBA" id="ARBA00022490"/>
    </source>
</evidence>
<feature type="binding site" evidence="11">
    <location>
        <position position="139"/>
    </location>
    <ligand>
        <name>ATP</name>
        <dbReference type="ChEBI" id="CHEBI:30616"/>
    </ligand>
</feature>
<dbReference type="Pfam" id="PF07714">
    <property type="entry name" value="PK_Tyr_Ser-Thr"/>
    <property type="match status" value="1"/>
</dbReference>
<feature type="compositionally biased region" description="Polar residues" evidence="12">
    <location>
        <begin position="1085"/>
        <end position="1097"/>
    </location>
</feature>
<evidence type="ECO:0000256" key="6">
    <source>
        <dbReference type="ARBA" id="ARBA00022741"/>
    </source>
</evidence>
<dbReference type="InterPro" id="IPR055175">
    <property type="entry name" value="ACK/TNK-like_SAM"/>
</dbReference>
<feature type="compositionally biased region" description="Polar residues" evidence="12">
    <location>
        <begin position="968"/>
        <end position="981"/>
    </location>
</feature>
<gene>
    <name evidence="14" type="primary">Cre-kin-25</name>
    <name evidence="14" type="ORF">CRE_16705</name>
</gene>
<dbReference type="EMBL" id="DS268432">
    <property type="protein sequence ID" value="EFO97406.1"/>
    <property type="molecule type" value="Genomic_DNA"/>
</dbReference>
<dbReference type="HOGENOM" id="CLU_009070_0_0_1"/>
<feature type="region of interest" description="Disordered" evidence="12">
    <location>
        <begin position="1239"/>
        <end position="1260"/>
    </location>
</feature>
<evidence type="ECO:0000256" key="7">
    <source>
        <dbReference type="ARBA" id="ARBA00022777"/>
    </source>
</evidence>
<feature type="region of interest" description="Disordered" evidence="12">
    <location>
        <begin position="895"/>
        <end position="914"/>
    </location>
</feature>
<dbReference type="InterPro" id="IPR017441">
    <property type="entry name" value="Protein_kinase_ATP_BS"/>
</dbReference>
<evidence type="ECO:0000313" key="14">
    <source>
        <dbReference type="EMBL" id="EFO97406.1"/>
    </source>
</evidence>
<keyword evidence="7" id="KW-0418">Kinase</keyword>
<feature type="region of interest" description="Disordered" evidence="12">
    <location>
        <begin position="842"/>
        <end position="880"/>
    </location>
</feature>
<sequence>MASTSGVLVDDNVLELLRKAQLDDYTNKFVFIFNVRRFDHFSHVRDKDMQSIGMQQQQIRQFHEQVLKMSREMWNRSDPKQVFVASDQSTPNQSSIDEKALIPNEQIKLFELLGEGSFAVVKRGTWTQSNGQRVEVAVKILRDISPNIMDDLRVEASHLLKLQHPSLIRLYGIVRQPAMMVFELCEGGSLLDRLRDDKKPIPLVSRLHDYCSQIAKALQFLESKHCVHRDVAARNILLARDEKTVKICDFGLMRALKENEQMYTMAPQKKVPFAWCPPEALRHRKFSHASDVWSYGVTIWELFTFGEEPWVGCRAIDVLKNIDAGERLEKPKYCSNRIYQIMTDCWKSNPAERCKFSAIREDLKAAMFLDATARETYNSIQPGALILTKGDEVVVVENTGQDWFGQNKKNQKFGTFPRSVVFAQTNHAVAAASAVTPQKVPTAPTIRMRPEQSLQPTPLAYTSKPLNNNTKTSLNDRTSRISMPVAGSFIHTGHGDPLGGQSWGNPSTIDDTYLKNPVKGVPLSRFVLMSFPSVNQPHVFSMSNGAQVIASKELLTNGGRSTHTPAAPSTSDMSKIRGLSLDLPEYDDFDRAFDDGFSPSKIELPRDFGNDSIISNGSNFRSEDLSSTILIKGEERRDPTFDIRGNVLKPTPIAPVQVPSTTHAPRPILLAPTSTGVMSMQLPDGFITPQPHGSAVVVDKPDPLRNQPRHVNSAGSRLDSMAQPNIPTHFTQQSQKQSMPTNLIPELQHRLNAGSDMMRPRPASSIGLQNNAMDSYNPQMNRPFSVVNVPSVPIVPQQPASIPCLVPTPAPIPAHSSAPKTSVNGQQQNPLQKALTEELRGNLNRRPTSAGASTTSNGASNLRNGVNTSIPPTTQPSLQPQKLPTAVVQKPFQPQQVKLPPPTQTMPSTSAPITTVPSVVSTNVPVQQVSTPRPMTASTAPIKKTSVPASTVLGSSAPTTTASTSSSQNVVTRRPTQTITMSDEERRSRIIQDVASALPAPSALLLGSQSAASLPSAAVPAATSSGSSNRDRPGRTTPPSQPQVTMPPKKSSEPVLSTEVLQPTRLPSAASSVPKPVSQPVPQAIQQPVRNPSPPVINTNRQSTFVDKKQTIPSHSTNVPLFNITNSSNMYPQLNSYPNYGNGYQPYGYGMNYHSGGIQYNITFLVFCIIVGYPGYTGYTPYTSGMGQLALTHNAVSSLPPLVPSENTGTAQPLDDAAIMELLGEQNRQAAAAQAAAHTSRVASSAPTSAPVTAPSTARSNDLSMADRMEVLYKEADFTDSGNCDTMVMRCNGDTEMALKLLKQNHLVQIGVAKNEMAALQALESRQYDLTAAANLLLG</sequence>
<name>E3MAJ9_CAERE</name>
<feature type="compositionally biased region" description="Low complexity" evidence="12">
    <location>
        <begin position="848"/>
        <end position="861"/>
    </location>
</feature>
<dbReference type="SUPFAM" id="SSF56112">
    <property type="entry name" value="Protein kinase-like (PK-like)"/>
    <property type="match status" value="1"/>
</dbReference>
<dbReference type="Proteomes" id="UP000008281">
    <property type="component" value="Unassembled WGS sequence"/>
</dbReference>
<dbReference type="Pfam" id="PF09027">
    <property type="entry name" value="GTPase_binding"/>
    <property type="match status" value="1"/>
</dbReference>
<keyword evidence="3" id="KW-0728">SH3 domain</keyword>
<dbReference type="InterPro" id="IPR000719">
    <property type="entry name" value="Prot_kinase_dom"/>
</dbReference>
<dbReference type="GO" id="GO:0004715">
    <property type="term" value="F:non-membrane spanning protein tyrosine kinase activity"/>
    <property type="evidence" value="ECO:0007669"/>
    <property type="project" value="UniProtKB-EC"/>
</dbReference>
<dbReference type="InterPro" id="IPR015116">
    <property type="entry name" value="Cdc42-bd-like"/>
</dbReference>
<protein>
    <recommendedName>
        <fullName evidence="2">non-specific protein-tyrosine kinase</fullName>
        <ecNumber evidence="2">2.7.10.2</ecNumber>
    </recommendedName>
</protein>
<evidence type="ECO:0000256" key="2">
    <source>
        <dbReference type="ARBA" id="ARBA00011903"/>
    </source>
</evidence>
<keyword evidence="9" id="KW-0829">Tyrosine-protein kinase</keyword>
<evidence type="ECO:0000256" key="11">
    <source>
        <dbReference type="PROSITE-ProRule" id="PRU10141"/>
    </source>
</evidence>
<evidence type="ECO:0000256" key="9">
    <source>
        <dbReference type="ARBA" id="ARBA00023137"/>
    </source>
</evidence>
<accession>E3MAJ9</accession>
<dbReference type="CDD" id="cd09539">
    <property type="entry name" value="SAM_TNK-like"/>
    <property type="match status" value="1"/>
</dbReference>
<feature type="region of interest" description="Disordered" evidence="12">
    <location>
        <begin position="949"/>
        <end position="986"/>
    </location>
</feature>
<dbReference type="GO" id="GO:0035194">
    <property type="term" value="P:regulatory ncRNA-mediated post-transcriptional gene silencing"/>
    <property type="evidence" value="ECO:0007669"/>
    <property type="project" value="EnsemblMetazoa"/>
</dbReference>
<feature type="compositionally biased region" description="Low complexity" evidence="12">
    <location>
        <begin position="955"/>
        <end position="967"/>
    </location>
</feature>
<dbReference type="InterPro" id="IPR011009">
    <property type="entry name" value="Kinase-like_dom_sf"/>
</dbReference>
<keyword evidence="6 11" id="KW-0547">Nucleotide-binding</keyword>
<evidence type="ECO:0000256" key="12">
    <source>
        <dbReference type="SAM" id="MobiDB-lite"/>
    </source>
</evidence>
<dbReference type="PRINTS" id="PR00109">
    <property type="entry name" value="TYRKINASE"/>
</dbReference>
<dbReference type="Gene3D" id="1.10.510.10">
    <property type="entry name" value="Transferase(Phosphotransferase) domain 1"/>
    <property type="match status" value="1"/>
</dbReference>
<keyword evidence="4" id="KW-0963">Cytoplasm</keyword>
<feature type="region of interest" description="Disordered" evidence="12">
    <location>
        <begin position="1017"/>
        <end position="1097"/>
    </location>
</feature>
<evidence type="ECO:0000256" key="10">
    <source>
        <dbReference type="ARBA" id="ARBA00047899"/>
    </source>
</evidence>
<feature type="compositionally biased region" description="Low complexity" evidence="12">
    <location>
        <begin position="1017"/>
        <end position="1028"/>
    </location>
</feature>
<dbReference type="InterPro" id="IPR050198">
    <property type="entry name" value="Non-receptor_tyrosine_kinases"/>
</dbReference>
<evidence type="ECO:0000256" key="5">
    <source>
        <dbReference type="ARBA" id="ARBA00022679"/>
    </source>
</evidence>
<dbReference type="GO" id="GO:0004674">
    <property type="term" value="F:protein serine/threonine kinase activity"/>
    <property type="evidence" value="ECO:0007669"/>
    <property type="project" value="UniProtKB-EC"/>
</dbReference>
<keyword evidence="8 11" id="KW-0067">ATP-binding</keyword>
<comment type="subcellular location">
    <subcellularLocation>
        <location evidence="1">Cytoplasm</location>
    </subcellularLocation>
</comment>
<dbReference type="GO" id="GO:0005737">
    <property type="term" value="C:cytoplasm"/>
    <property type="evidence" value="ECO:0007669"/>
    <property type="project" value="UniProtKB-SubCell"/>
</dbReference>